<keyword evidence="2" id="KW-1185">Reference proteome</keyword>
<name>A0A2H5BGI4_9CAUD</name>
<protein>
    <submittedName>
        <fullName evidence="1">Uncharacterized protein</fullName>
    </submittedName>
</protein>
<reference evidence="1 2" key="1">
    <citation type="submission" date="2017-12" db="EMBL/GenBank/DDBJ databases">
        <authorList>
            <person name="Lestochi C.V."/>
            <person name="Miller K.C."/>
            <person name="Miller J.S."/>
            <person name="Stanton M.L."/>
            <person name="Broussard G.W."/>
        </authorList>
    </citation>
    <scope>NUCLEOTIDE SEQUENCE [LARGE SCALE GENOMIC DNA]</scope>
</reference>
<evidence type="ECO:0000313" key="2">
    <source>
        <dbReference type="Proteomes" id="UP000240819"/>
    </source>
</evidence>
<evidence type="ECO:0000313" key="1">
    <source>
        <dbReference type="EMBL" id="AUG85101.1"/>
    </source>
</evidence>
<organism evidence="1 2">
    <name type="scientific">Vibrio phage Ceto</name>
    <dbReference type="NCBI Taxonomy" id="2570300"/>
    <lineage>
        <taxon>Viruses</taxon>
        <taxon>Duplodnaviria</taxon>
        <taxon>Heunggongvirae</taxon>
        <taxon>Uroviricota</taxon>
        <taxon>Caudoviricetes</taxon>
        <taxon>Demerecviridae</taxon>
        <taxon>Ermolyevavirinae</taxon>
        <taxon>Cetovirus</taxon>
        <taxon>Cetovirus ceto</taxon>
    </lineage>
</organism>
<sequence length="80" mass="8814">MNGKQAKILRRIARGLEVVNGGELVEVHGTKRVRTSANGGKIQTVTMAHRKGSFRNVLKQIKRDKIAPFNPSENNHALVA</sequence>
<accession>A0A2H5BGI4</accession>
<proteinExistence type="predicted"/>
<gene>
    <name evidence="1" type="ORF">CETO_94</name>
</gene>
<dbReference type="EMBL" id="MG649966">
    <property type="protein sequence ID" value="AUG85101.1"/>
    <property type="molecule type" value="Genomic_DNA"/>
</dbReference>
<dbReference type="Proteomes" id="UP000240819">
    <property type="component" value="Segment"/>
</dbReference>